<dbReference type="STRING" id="34027.SAMN05421829_101312"/>
<dbReference type="RefSeq" id="WP_076600334.1">
    <property type="nucleotide sequence ID" value="NZ_FTMD01000001.1"/>
</dbReference>
<keyword evidence="1" id="KW-0732">Signal</keyword>
<dbReference type="AlphaFoldDB" id="A0A1N6NHX9"/>
<evidence type="ECO:0000313" key="3">
    <source>
        <dbReference type="EMBL" id="SIP91674.1"/>
    </source>
</evidence>
<organism evidence="3 4">
    <name type="scientific">Aromatoleum tolulyticum</name>
    <dbReference type="NCBI Taxonomy" id="34027"/>
    <lineage>
        <taxon>Bacteria</taxon>
        <taxon>Pseudomonadati</taxon>
        <taxon>Pseudomonadota</taxon>
        <taxon>Betaproteobacteria</taxon>
        <taxon>Rhodocyclales</taxon>
        <taxon>Rhodocyclaceae</taxon>
        <taxon>Aromatoleum</taxon>
    </lineage>
</organism>
<gene>
    <name evidence="3" type="ORF">SAMN05421829_101312</name>
</gene>
<feature type="domain" description="Ice-binding protein C-terminal" evidence="2">
    <location>
        <begin position="192"/>
        <end position="214"/>
    </location>
</feature>
<dbReference type="Pfam" id="PF07589">
    <property type="entry name" value="PEP-CTERM"/>
    <property type="match status" value="1"/>
</dbReference>
<dbReference type="OrthoDB" id="8745785at2"/>
<dbReference type="InterPro" id="IPR013424">
    <property type="entry name" value="Ice-binding_C"/>
</dbReference>
<dbReference type="Proteomes" id="UP000186819">
    <property type="component" value="Unassembled WGS sequence"/>
</dbReference>
<sequence>MQKSTAIKRFALASALVATLPSAQAQLATDAESLAGYAGIATLTVTRAGPTSSSTESGTVSGLEVGTTFSIAWTTAGLYAGPVADATGLPLYAVDFGSVLPGYAPTSLGRHVFDLSLPEAELDVDQLDLAGPSGGDLHEFAALLAAEEERAAWTDHANQGIFGASYQLILFNMPGGLFTAQAAAVDDISVAAVPEPDILALIGIALVGLGLSRRRH</sequence>
<feature type="signal peptide" evidence="1">
    <location>
        <begin position="1"/>
        <end position="25"/>
    </location>
</feature>
<dbReference type="NCBIfam" id="TIGR02595">
    <property type="entry name" value="PEP_CTERM"/>
    <property type="match status" value="1"/>
</dbReference>
<reference evidence="4" key="1">
    <citation type="submission" date="2017-01" db="EMBL/GenBank/DDBJ databases">
        <authorList>
            <person name="Varghese N."/>
            <person name="Submissions S."/>
        </authorList>
    </citation>
    <scope>NUCLEOTIDE SEQUENCE [LARGE SCALE GENOMIC DNA]</scope>
    <source>
        <strain evidence="4">ATCC 51758</strain>
    </source>
</reference>
<evidence type="ECO:0000256" key="1">
    <source>
        <dbReference type="SAM" id="SignalP"/>
    </source>
</evidence>
<evidence type="ECO:0000259" key="2">
    <source>
        <dbReference type="Pfam" id="PF07589"/>
    </source>
</evidence>
<feature type="chain" id="PRO_5012207341" evidence="1">
    <location>
        <begin position="26"/>
        <end position="216"/>
    </location>
</feature>
<proteinExistence type="predicted"/>
<accession>A0A1N6NHX9</accession>
<keyword evidence="4" id="KW-1185">Reference proteome</keyword>
<dbReference type="EMBL" id="FTMD01000001">
    <property type="protein sequence ID" value="SIP91674.1"/>
    <property type="molecule type" value="Genomic_DNA"/>
</dbReference>
<protein>
    <submittedName>
        <fullName evidence="3">PEP-CTERM protein-sorting domain-containing protein</fullName>
    </submittedName>
</protein>
<evidence type="ECO:0000313" key="4">
    <source>
        <dbReference type="Proteomes" id="UP000186819"/>
    </source>
</evidence>
<name>A0A1N6NHX9_9RHOO</name>